<gene>
    <name evidence="1" type="ORF">THOM_2351</name>
</gene>
<proteinExistence type="predicted"/>
<dbReference type="AlphaFoldDB" id="L7JTT9"/>
<dbReference type="Proteomes" id="UP000011185">
    <property type="component" value="Unassembled WGS sequence"/>
</dbReference>
<accession>L7JTT9</accession>
<name>L7JTT9_TRAHO</name>
<keyword evidence="1" id="KW-0418">Kinase</keyword>
<dbReference type="HOGENOM" id="CLU_2293656_0_0_1"/>
<dbReference type="EC" id="2.7.11.13" evidence="1"/>
<keyword evidence="2" id="KW-1185">Reference proteome</keyword>
<organism evidence="1 2">
    <name type="scientific">Trachipleistophora hominis</name>
    <name type="common">Microsporidian parasite</name>
    <dbReference type="NCBI Taxonomy" id="72359"/>
    <lineage>
        <taxon>Eukaryota</taxon>
        <taxon>Fungi</taxon>
        <taxon>Fungi incertae sedis</taxon>
        <taxon>Microsporidia</taxon>
        <taxon>Pleistophoridae</taxon>
        <taxon>Trachipleistophora</taxon>
    </lineage>
</organism>
<dbReference type="VEuPathDB" id="MicrosporidiaDB:THOM_2351"/>
<evidence type="ECO:0000313" key="2">
    <source>
        <dbReference type="Proteomes" id="UP000011185"/>
    </source>
</evidence>
<reference evidence="1 2" key="1">
    <citation type="journal article" date="2012" name="PLoS Pathog.">
        <title>The genome of the obligate intracellular parasite Trachipleistophora hominis: new insights into microsporidian genome dynamics and reductive evolution.</title>
        <authorList>
            <person name="Heinz E."/>
            <person name="Williams T.A."/>
            <person name="Nakjang S."/>
            <person name="Noel C.J."/>
            <person name="Swan D.C."/>
            <person name="Goldberg A.V."/>
            <person name="Harris S.R."/>
            <person name="Weinmaier T."/>
            <person name="Markert S."/>
            <person name="Becher D."/>
            <person name="Bernhardt J."/>
            <person name="Dagan T."/>
            <person name="Hacker C."/>
            <person name="Lucocq J.M."/>
            <person name="Schweder T."/>
            <person name="Rattei T."/>
            <person name="Hall N."/>
            <person name="Hirt R.P."/>
            <person name="Embley T.M."/>
        </authorList>
    </citation>
    <scope>NUCLEOTIDE SEQUENCE [LARGE SCALE GENOMIC DNA]</scope>
</reference>
<sequence>MPDKSVDEKMLESLEALLPKLSGVQRESAQYRIKMLKNKISEASNHENIGLEQVVTTYEFTQKLKKENNLIEGYNKIMSVDSSMKEVLLKKNSFVRTKLLC</sequence>
<dbReference type="GO" id="GO:0004697">
    <property type="term" value="F:diacylglycerol-dependent serine/threonine kinase activity"/>
    <property type="evidence" value="ECO:0007669"/>
    <property type="project" value="UniProtKB-EC"/>
</dbReference>
<dbReference type="InParanoid" id="L7JTT9"/>
<evidence type="ECO:0000313" key="1">
    <source>
        <dbReference type="EMBL" id="ELQ74710.1"/>
    </source>
</evidence>
<dbReference type="EMBL" id="JH994028">
    <property type="protein sequence ID" value="ELQ74710.1"/>
    <property type="molecule type" value="Genomic_DNA"/>
</dbReference>
<keyword evidence="1" id="KW-0808">Transferase</keyword>
<protein>
    <submittedName>
        <fullName evidence="1">Protein kinase C</fullName>
        <ecNumber evidence="1">2.7.11.13</ecNumber>
    </submittedName>
</protein>